<dbReference type="NCBIfam" id="TIGR01614">
    <property type="entry name" value="PME_inhib"/>
    <property type="match status" value="1"/>
</dbReference>
<comment type="similarity">
    <text evidence="3">Belongs to the PMEI family.</text>
</comment>
<evidence type="ECO:0000256" key="3">
    <source>
        <dbReference type="ARBA" id="ARBA00038471"/>
    </source>
</evidence>
<sequence length="298" mass="31177">MLILVMVITPTLAIGNSSVINSTCASLSQQPYDYCVGVLSADPAAANATDARGVATAAVNITAHKAASTLQVITYLIDELNTCHEIYGFMEEKLSGVLTDFGAGRFDEAALEKAMNVTGDPVGCDIMLFEGNSHKDPISGENGDNISWVNLASAILDSIQPYDYCVGVLSADPAAANATDARGVATAAVNITAHKAASTLQVITYLIDELNTCREIYGTMEGLLASVLTDIRASRFDVPAVEKALNASGAPNDCDIMLFEGNSHKDPISGENGDNDSWARLAGAILESVVSKASKRGP</sequence>
<dbReference type="GO" id="GO:0004857">
    <property type="term" value="F:enzyme inhibitor activity"/>
    <property type="evidence" value="ECO:0007669"/>
    <property type="project" value="InterPro"/>
</dbReference>
<evidence type="ECO:0000259" key="4">
    <source>
        <dbReference type="Pfam" id="PF04043"/>
    </source>
</evidence>
<reference evidence="5" key="1">
    <citation type="journal article" date="2018" name="DNA Res.">
        <title>Multiple hybrid de novo genome assembly of finger millet, an orphan allotetraploid crop.</title>
        <authorList>
            <person name="Hatakeyama M."/>
            <person name="Aluri S."/>
            <person name="Balachadran M.T."/>
            <person name="Sivarajan S.R."/>
            <person name="Patrignani A."/>
            <person name="Gruter S."/>
            <person name="Poveda L."/>
            <person name="Shimizu-Inatsugi R."/>
            <person name="Baeten J."/>
            <person name="Francoijs K.J."/>
            <person name="Nataraja K.N."/>
            <person name="Reddy Y.A.N."/>
            <person name="Phadnis S."/>
            <person name="Ravikumar R.L."/>
            <person name="Schlapbach R."/>
            <person name="Sreeman S.M."/>
            <person name="Shimizu K.K."/>
        </authorList>
    </citation>
    <scope>NUCLEOTIDE SEQUENCE</scope>
</reference>
<evidence type="ECO:0000256" key="1">
    <source>
        <dbReference type="ARBA" id="ARBA00022729"/>
    </source>
</evidence>
<proteinExistence type="inferred from homology"/>
<evidence type="ECO:0000313" key="6">
    <source>
        <dbReference type="Proteomes" id="UP001054889"/>
    </source>
</evidence>
<comment type="caution">
    <text evidence="5">The sequence shown here is derived from an EMBL/GenBank/DDBJ whole genome shotgun (WGS) entry which is preliminary data.</text>
</comment>
<name>A0AAV5BLE1_ELECO</name>
<reference evidence="5" key="2">
    <citation type="submission" date="2021-12" db="EMBL/GenBank/DDBJ databases">
        <title>Resequencing data analysis of finger millet.</title>
        <authorList>
            <person name="Hatakeyama M."/>
            <person name="Aluri S."/>
            <person name="Balachadran M.T."/>
            <person name="Sivarajan S.R."/>
            <person name="Poveda L."/>
            <person name="Shimizu-Inatsugi R."/>
            <person name="Schlapbach R."/>
            <person name="Sreeman S.M."/>
            <person name="Shimizu K.K."/>
        </authorList>
    </citation>
    <scope>NUCLEOTIDE SEQUENCE</scope>
</reference>
<dbReference type="Gene3D" id="1.20.140.40">
    <property type="entry name" value="Invertase/pectin methylesterase inhibitor family protein"/>
    <property type="match status" value="2"/>
</dbReference>
<gene>
    <name evidence="5" type="primary">ga02333</name>
    <name evidence="5" type="ORF">PR202_ga02333</name>
</gene>
<dbReference type="AlphaFoldDB" id="A0AAV5BLE1"/>
<keyword evidence="2" id="KW-1015">Disulfide bond</keyword>
<organism evidence="5 6">
    <name type="scientific">Eleusine coracana subsp. coracana</name>
    <dbReference type="NCBI Taxonomy" id="191504"/>
    <lineage>
        <taxon>Eukaryota</taxon>
        <taxon>Viridiplantae</taxon>
        <taxon>Streptophyta</taxon>
        <taxon>Embryophyta</taxon>
        <taxon>Tracheophyta</taxon>
        <taxon>Spermatophyta</taxon>
        <taxon>Magnoliopsida</taxon>
        <taxon>Liliopsida</taxon>
        <taxon>Poales</taxon>
        <taxon>Poaceae</taxon>
        <taxon>PACMAD clade</taxon>
        <taxon>Chloridoideae</taxon>
        <taxon>Cynodonteae</taxon>
        <taxon>Eleusininae</taxon>
        <taxon>Eleusine</taxon>
    </lineage>
</organism>
<dbReference type="PANTHER" id="PTHR35357:SF24">
    <property type="entry name" value="OS04G0587200 PROTEIN"/>
    <property type="match status" value="1"/>
</dbReference>
<protein>
    <recommendedName>
        <fullName evidence="4">Pectinesterase inhibitor domain-containing protein</fullName>
    </recommendedName>
</protein>
<dbReference type="PANTHER" id="PTHR35357">
    <property type="entry name" value="OS02G0537100 PROTEIN"/>
    <property type="match status" value="1"/>
</dbReference>
<dbReference type="Pfam" id="PF04043">
    <property type="entry name" value="PMEI"/>
    <property type="match status" value="2"/>
</dbReference>
<dbReference type="EMBL" id="BQKI01000001">
    <property type="protein sequence ID" value="GJM86470.1"/>
    <property type="molecule type" value="Genomic_DNA"/>
</dbReference>
<keyword evidence="6" id="KW-1185">Reference proteome</keyword>
<accession>A0AAV5BLE1</accession>
<feature type="domain" description="Pectinesterase inhibitor" evidence="4">
    <location>
        <begin position="162"/>
        <end position="269"/>
    </location>
</feature>
<evidence type="ECO:0000256" key="2">
    <source>
        <dbReference type="ARBA" id="ARBA00023157"/>
    </source>
</evidence>
<dbReference type="SUPFAM" id="SSF101148">
    <property type="entry name" value="Plant invertase/pectin methylesterase inhibitor"/>
    <property type="match status" value="2"/>
</dbReference>
<keyword evidence="1" id="KW-0732">Signal</keyword>
<dbReference type="InterPro" id="IPR035513">
    <property type="entry name" value="Invertase/methylesterase_inhib"/>
</dbReference>
<evidence type="ECO:0000313" key="5">
    <source>
        <dbReference type="EMBL" id="GJM86470.1"/>
    </source>
</evidence>
<dbReference type="Proteomes" id="UP001054889">
    <property type="component" value="Unassembled WGS sequence"/>
</dbReference>
<feature type="domain" description="Pectinesterase inhibitor" evidence="4">
    <location>
        <begin position="19"/>
        <end position="107"/>
    </location>
</feature>
<dbReference type="InterPro" id="IPR006501">
    <property type="entry name" value="Pectinesterase_inhib_dom"/>
</dbReference>